<dbReference type="RefSeq" id="WP_188365897.1">
    <property type="nucleotide sequence ID" value="NZ_BAABJF010000031.1"/>
</dbReference>
<dbReference type="Proteomes" id="UP000605253">
    <property type="component" value="Unassembled WGS sequence"/>
</dbReference>
<dbReference type="NCBIfam" id="TIGR01933">
    <property type="entry name" value="hflK"/>
    <property type="match status" value="1"/>
</dbReference>
<dbReference type="CDD" id="cd03404">
    <property type="entry name" value="SPFH_HflK"/>
    <property type="match status" value="1"/>
</dbReference>
<evidence type="ECO:0000256" key="4">
    <source>
        <dbReference type="ARBA" id="ARBA00022989"/>
    </source>
</evidence>
<keyword evidence="9" id="KW-0378">Hydrolase</keyword>
<reference evidence="9" key="2">
    <citation type="submission" date="2020-09" db="EMBL/GenBank/DDBJ databases">
        <authorList>
            <person name="Sun Q."/>
            <person name="Zhou Y."/>
        </authorList>
    </citation>
    <scope>NUCLEOTIDE SEQUENCE</scope>
    <source>
        <strain evidence="9">CGMCC 1.12181</strain>
    </source>
</reference>
<evidence type="ECO:0000259" key="8">
    <source>
        <dbReference type="SMART" id="SM00244"/>
    </source>
</evidence>
<dbReference type="EMBL" id="BMEO01000013">
    <property type="protein sequence ID" value="GGG01089.1"/>
    <property type="molecule type" value="Genomic_DNA"/>
</dbReference>
<keyword evidence="9" id="KW-0645">Protease</keyword>
<feature type="region of interest" description="Disordered" evidence="7">
    <location>
        <begin position="359"/>
        <end position="391"/>
    </location>
</feature>
<comment type="subcellular location">
    <subcellularLocation>
        <location evidence="1">Membrane</location>
        <topology evidence="1">Single-pass membrane protein</topology>
    </subcellularLocation>
</comment>
<comment type="function">
    <text evidence="6">HflC and HflK could encode or regulate a protease.</text>
</comment>
<dbReference type="SUPFAM" id="SSF117892">
    <property type="entry name" value="Band 7/SPFH domain"/>
    <property type="match status" value="1"/>
</dbReference>
<gene>
    <name evidence="9" type="primary">hflK</name>
    <name evidence="9" type="ORF">GCM10011365_22950</name>
</gene>
<evidence type="ECO:0000256" key="6">
    <source>
        <dbReference type="RuleBase" id="RU364113"/>
    </source>
</evidence>
<organism evidence="9 10">
    <name type="scientific">Marinicella pacifica</name>
    <dbReference type="NCBI Taxonomy" id="1171543"/>
    <lineage>
        <taxon>Bacteria</taxon>
        <taxon>Pseudomonadati</taxon>
        <taxon>Pseudomonadota</taxon>
        <taxon>Gammaproteobacteria</taxon>
        <taxon>Lysobacterales</taxon>
        <taxon>Marinicellaceae</taxon>
        <taxon>Marinicella</taxon>
    </lineage>
</organism>
<dbReference type="GO" id="GO:0008233">
    <property type="term" value="F:peptidase activity"/>
    <property type="evidence" value="ECO:0007669"/>
    <property type="project" value="UniProtKB-KW"/>
</dbReference>
<dbReference type="InterPro" id="IPR050710">
    <property type="entry name" value="Band7/mec-2_domain"/>
</dbReference>
<protein>
    <recommendedName>
        <fullName evidence="6">Protein HflK</fullName>
    </recommendedName>
</protein>
<keyword evidence="10" id="KW-1185">Reference proteome</keyword>
<comment type="caution">
    <text evidence="9">The sequence shown here is derived from an EMBL/GenBank/DDBJ whole genome shotgun (WGS) entry which is preliminary data.</text>
</comment>
<name>A0A917CYI1_9GAMM</name>
<evidence type="ECO:0000313" key="9">
    <source>
        <dbReference type="EMBL" id="GGG01089.1"/>
    </source>
</evidence>
<sequence>MPWNEPGNNNSGGQEPRNNRPNNNQKPPDFDQIIKDAIHSIKRTFGFGGGNRSGQSGGGQSGSVAIVLLILAALILWGSAYRIDESERGVVLVFGEYSHTMRPGLRFTWPQPIAKVYRENVEKIRQEDNSGQMLTEDKNLIEIDYSVQYRVDKERVNDYLFNLANPENTVSQAAESAMRQVAGTSTLDHIINESRTDVNFEVQSELQKMLNNYKAGIEVRQVNITEVHPPINVKEAFDDVVKAREDQKTFINKANEYAKGEIPKAEGQVLKIIQDAEGYKDALIAEAQGEAERFDKLRQAYAQAPDVTRQRMYLETMEQILGSLPKVMVSGDNNNQLMYLPLDKMLKQRSNNQVLDFGTTVVRPDSSAGQSSQSSNSSNSSRSTNRTARGR</sequence>
<feature type="transmembrane region" description="Helical" evidence="6">
    <location>
        <begin position="62"/>
        <end position="81"/>
    </location>
</feature>
<dbReference type="Gene3D" id="3.30.479.30">
    <property type="entry name" value="Band 7 domain"/>
    <property type="match status" value="1"/>
</dbReference>
<dbReference type="PANTHER" id="PTHR43327">
    <property type="entry name" value="STOMATIN-LIKE PROTEIN 2, MITOCHONDRIAL"/>
    <property type="match status" value="1"/>
</dbReference>
<dbReference type="InterPro" id="IPR020980">
    <property type="entry name" value="Membrane_HflK_N"/>
</dbReference>
<evidence type="ECO:0000256" key="5">
    <source>
        <dbReference type="ARBA" id="ARBA00023136"/>
    </source>
</evidence>
<feature type="region of interest" description="Disordered" evidence="7">
    <location>
        <begin position="1"/>
        <end position="30"/>
    </location>
</feature>
<evidence type="ECO:0000256" key="3">
    <source>
        <dbReference type="ARBA" id="ARBA00022692"/>
    </source>
</evidence>
<feature type="domain" description="Band 7" evidence="8">
    <location>
        <begin position="78"/>
        <end position="241"/>
    </location>
</feature>
<evidence type="ECO:0000256" key="2">
    <source>
        <dbReference type="ARBA" id="ARBA00006971"/>
    </source>
</evidence>
<accession>A0A917CYI1</accession>
<dbReference type="InterPro" id="IPR010201">
    <property type="entry name" value="HflK"/>
</dbReference>
<keyword evidence="5 6" id="KW-0472">Membrane</keyword>
<dbReference type="SMART" id="SM00244">
    <property type="entry name" value="PHB"/>
    <property type="match status" value="1"/>
</dbReference>
<proteinExistence type="inferred from homology"/>
<feature type="compositionally biased region" description="Polar residues" evidence="7">
    <location>
        <begin position="1"/>
        <end position="13"/>
    </location>
</feature>
<dbReference type="Pfam" id="PF01145">
    <property type="entry name" value="Band_7"/>
    <property type="match status" value="1"/>
</dbReference>
<dbReference type="PANTHER" id="PTHR43327:SF2">
    <property type="entry name" value="MODULATOR OF FTSH PROTEASE HFLK"/>
    <property type="match status" value="1"/>
</dbReference>
<dbReference type="AlphaFoldDB" id="A0A917CYI1"/>
<dbReference type="Pfam" id="PF12221">
    <property type="entry name" value="HflK_N"/>
    <property type="match status" value="1"/>
</dbReference>
<reference evidence="9" key="1">
    <citation type="journal article" date="2014" name="Int. J. Syst. Evol. Microbiol.">
        <title>Complete genome sequence of Corynebacterium casei LMG S-19264T (=DSM 44701T), isolated from a smear-ripened cheese.</title>
        <authorList>
            <consortium name="US DOE Joint Genome Institute (JGI-PGF)"/>
            <person name="Walter F."/>
            <person name="Albersmeier A."/>
            <person name="Kalinowski J."/>
            <person name="Ruckert C."/>
        </authorList>
    </citation>
    <scope>NUCLEOTIDE SEQUENCE</scope>
    <source>
        <strain evidence="9">CGMCC 1.12181</strain>
    </source>
</reference>
<feature type="compositionally biased region" description="Low complexity" evidence="7">
    <location>
        <begin position="366"/>
        <end position="391"/>
    </location>
</feature>
<comment type="similarity">
    <text evidence="2 6">Belongs to the band 7/mec-2 family. HflK subfamily.</text>
</comment>
<evidence type="ECO:0000256" key="1">
    <source>
        <dbReference type="ARBA" id="ARBA00004167"/>
    </source>
</evidence>
<keyword evidence="4 6" id="KW-1133">Transmembrane helix</keyword>
<dbReference type="InterPro" id="IPR001107">
    <property type="entry name" value="Band_7"/>
</dbReference>
<dbReference type="InterPro" id="IPR036013">
    <property type="entry name" value="Band_7/SPFH_dom_sf"/>
</dbReference>
<comment type="subunit">
    <text evidence="6">HflC and HflK may interact to form a multimeric complex.</text>
</comment>
<dbReference type="GO" id="GO:0016020">
    <property type="term" value="C:membrane"/>
    <property type="evidence" value="ECO:0007669"/>
    <property type="project" value="UniProtKB-SubCell"/>
</dbReference>
<evidence type="ECO:0000256" key="7">
    <source>
        <dbReference type="SAM" id="MobiDB-lite"/>
    </source>
</evidence>
<evidence type="ECO:0000313" key="10">
    <source>
        <dbReference type="Proteomes" id="UP000605253"/>
    </source>
</evidence>
<keyword evidence="3 6" id="KW-0812">Transmembrane</keyword>
<dbReference type="GO" id="GO:0006508">
    <property type="term" value="P:proteolysis"/>
    <property type="evidence" value="ECO:0007669"/>
    <property type="project" value="UniProtKB-KW"/>
</dbReference>